<protein>
    <submittedName>
        <fullName evidence="1">Uncharacterized protein</fullName>
    </submittedName>
</protein>
<dbReference type="Proteomes" id="UP000293142">
    <property type="component" value="Unassembled WGS sequence"/>
</dbReference>
<name>A0A4Q9DLN9_9BACL</name>
<dbReference type="RefSeq" id="WP_131015377.1">
    <property type="nucleotide sequence ID" value="NZ_SIRE01000015.1"/>
</dbReference>
<evidence type="ECO:0000313" key="2">
    <source>
        <dbReference type="Proteomes" id="UP000293142"/>
    </source>
</evidence>
<dbReference type="AlphaFoldDB" id="A0A4Q9DLN9"/>
<keyword evidence="2" id="KW-1185">Reference proteome</keyword>
<reference evidence="1 2" key="1">
    <citation type="submission" date="2019-02" db="EMBL/GenBank/DDBJ databases">
        <title>Paenibacillus sp. nov., isolated from surface-sterilized tissue of Thalictrum simplex L.</title>
        <authorList>
            <person name="Tuo L."/>
        </authorList>
    </citation>
    <scope>NUCLEOTIDE SEQUENCE [LARGE SCALE GENOMIC DNA]</scope>
    <source>
        <strain evidence="1 2">N2SHLJ1</strain>
    </source>
</reference>
<accession>A0A4Q9DLN9</accession>
<organism evidence="1 2">
    <name type="scientific">Paenibacillus thalictri</name>
    <dbReference type="NCBI Taxonomy" id="2527873"/>
    <lineage>
        <taxon>Bacteria</taxon>
        <taxon>Bacillati</taxon>
        <taxon>Bacillota</taxon>
        <taxon>Bacilli</taxon>
        <taxon>Bacillales</taxon>
        <taxon>Paenibacillaceae</taxon>
        <taxon>Paenibacillus</taxon>
    </lineage>
</organism>
<gene>
    <name evidence="1" type="ORF">EYB31_21000</name>
</gene>
<comment type="caution">
    <text evidence="1">The sequence shown here is derived from an EMBL/GenBank/DDBJ whole genome shotgun (WGS) entry which is preliminary data.</text>
</comment>
<evidence type="ECO:0000313" key="1">
    <source>
        <dbReference type="EMBL" id="TBL76032.1"/>
    </source>
</evidence>
<dbReference type="EMBL" id="SIRE01000015">
    <property type="protein sequence ID" value="TBL76032.1"/>
    <property type="molecule type" value="Genomic_DNA"/>
</dbReference>
<proteinExistence type="predicted"/>
<sequence length="87" mass="9231">MSNCSTATIVVGVGDTVRLPIRLRSGERILKCISRNCSIATCSSTATSASVTGRRTGTVLVAVLIGIGNQPIRQAVFCVRVIEEHEE</sequence>